<dbReference type="InterPro" id="IPR000683">
    <property type="entry name" value="Gfo/Idh/MocA-like_OxRdtase_N"/>
</dbReference>
<dbReference type="InterPro" id="IPR004104">
    <property type="entry name" value="Gfo/Idh/MocA-like_OxRdtase_C"/>
</dbReference>
<protein>
    <submittedName>
        <fullName evidence="4">Oxidoreductase</fullName>
    </submittedName>
</protein>
<name>A0A198AR33_9BACL</name>
<evidence type="ECO:0000259" key="3">
    <source>
        <dbReference type="Pfam" id="PF02894"/>
    </source>
</evidence>
<dbReference type="STRING" id="1850517.A8708_25735"/>
<evidence type="ECO:0000313" key="4">
    <source>
        <dbReference type="EMBL" id="OAS23565.1"/>
    </source>
</evidence>
<dbReference type="Gene3D" id="3.30.360.10">
    <property type="entry name" value="Dihydrodipicolinate Reductase, domain 2"/>
    <property type="match status" value="1"/>
</dbReference>
<dbReference type="GO" id="GO:0000166">
    <property type="term" value="F:nucleotide binding"/>
    <property type="evidence" value="ECO:0007669"/>
    <property type="project" value="InterPro"/>
</dbReference>
<dbReference type="Gene3D" id="3.40.50.720">
    <property type="entry name" value="NAD(P)-binding Rossmann-like Domain"/>
    <property type="match status" value="1"/>
</dbReference>
<reference evidence="4 5" key="1">
    <citation type="submission" date="2016-05" db="EMBL/GenBank/DDBJ databases">
        <title>Paenibacillus sp. 1ZS3-15 nov., isolated from the rhizosphere soil.</title>
        <authorList>
            <person name="Zhang X.X."/>
            <person name="Zhang J."/>
        </authorList>
    </citation>
    <scope>NUCLEOTIDE SEQUENCE [LARGE SCALE GENOMIC DNA]</scope>
    <source>
        <strain evidence="4 5">1ZS3-15</strain>
    </source>
</reference>
<dbReference type="PANTHER" id="PTHR43249:SF1">
    <property type="entry name" value="D-GLUCOSIDE 3-DEHYDROGENASE"/>
    <property type="match status" value="1"/>
</dbReference>
<dbReference type="Proteomes" id="UP000078454">
    <property type="component" value="Unassembled WGS sequence"/>
</dbReference>
<organism evidence="4 5">
    <name type="scientific">Paenibacillus oryzisoli</name>
    <dbReference type="NCBI Taxonomy" id="1850517"/>
    <lineage>
        <taxon>Bacteria</taxon>
        <taxon>Bacillati</taxon>
        <taxon>Bacillota</taxon>
        <taxon>Bacilli</taxon>
        <taxon>Bacillales</taxon>
        <taxon>Paenibacillaceae</taxon>
        <taxon>Paenibacillus</taxon>
    </lineage>
</organism>
<dbReference type="Pfam" id="PF02894">
    <property type="entry name" value="GFO_IDH_MocA_C"/>
    <property type="match status" value="1"/>
</dbReference>
<gene>
    <name evidence="4" type="ORF">A8708_25735</name>
</gene>
<dbReference type="SUPFAM" id="SSF55347">
    <property type="entry name" value="Glyceraldehyde-3-phosphate dehydrogenase-like, C-terminal domain"/>
    <property type="match status" value="1"/>
</dbReference>
<proteinExistence type="inferred from homology"/>
<dbReference type="OrthoDB" id="9815825at2"/>
<dbReference type="AlphaFoldDB" id="A0A198AR33"/>
<dbReference type="InterPro" id="IPR036291">
    <property type="entry name" value="NAD(P)-bd_dom_sf"/>
</dbReference>
<comment type="similarity">
    <text evidence="1">Belongs to the Gfo/Idh/MocA family.</text>
</comment>
<dbReference type="InterPro" id="IPR052515">
    <property type="entry name" value="Gfo/Idh/MocA_Oxidoreductase"/>
</dbReference>
<feature type="domain" description="Gfo/Idh/MocA-like oxidoreductase C-terminal" evidence="3">
    <location>
        <begin position="142"/>
        <end position="355"/>
    </location>
</feature>
<evidence type="ECO:0000256" key="1">
    <source>
        <dbReference type="ARBA" id="ARBA00010928"/>
    </source>
</evidence>
<dbReference type="EMBL" id="LYPB01000039">
    <property type="protein sequence ID" value="OAS23565.1"/>
    <property type="molecule type" value="Genomic_DNA"/>
</dbReference>
<comment type="caution">
    <text evidence="4">The sequence shown here is derived from an EMBL/GenBank/DDBJ whole genome shotgun (WGS) entry which is preliminary data.</text>
</comment>
<evidence type="ECO:0000259" key="2">
    <source>
        <dbReference type="Pfam" id="PF01408"/>
    </source>
</evidence>
<sequence>MGSTYRIGIAGAGGIFKESHLSAWLENPECEIVAICDVNEVRAHQMAELAGAELVYTDYKEMLSAANLDVIDICTPNLFHSEIAIAALEAGIHVICEKPDAVSPQEAQKMADAAAQSSKLLMTIRNNRFHPNVQFLQQYAKDGGLGEIYTGRCGWIRRRGIPGKGGWFTTKELSGGGPLIDLGVHFIDIAVWVMGNPKPVAVSGATYRKFANNELSDSKHSGFGEKHEDGTFDVEDLAVGFIRFDNGATLQVEFSWASNIEEETYFVELRGTKSGATYRNYELGLFSEVNGQLVDSKPSRAHVKTAKMHHANINHFIDCLSGRDEPIIRPEHGVEMIQILSAIYESAETGREVRL</sequence>
<feature type="domain" description="Gfo/Idh/MocA-like oxidoreductase N-terminal" evidence="2">
    <location>
        <begin position="6"/>
        <end position="122"/>
    </location>
</feature>
<accession>A0A198AR33</accession>
<dbReference type="PANTHER" id="PTHR43249">
    <property type="entry name" value="UDP-N-ACETYL-2-AMINO-2-DEOXY-D-GLUCURONATE OXIDASE"/>
    <property type="match status" value="1"/>
</dbReference>
<dbReference type="Pfam" id="PF01408">
    <property type="entry name" value="GFO_IDH_MocA"/>
    <property type="match status" value="1"/>
</dbReference>
<dbReference type="RefSeq" id="WP_068661798.1">
    <property type="nucleotide sequence ID" value="NZ_LYPB01000039.1"/>
</dbReference>
<keyword evidence="5" id="KW-1185">Reference proteome</keyword>
<evidence type="ECO:0000313" key="5">
    <source>
        <dbReference type="Proteomes" id="UP000078454"/>
    </source>
</evidence>
<dbReference type="SUPFAM" id="SSF51735">
    <property type="entry name" value="NAD(P)-binding Rossmann-fold domains"/>
    <property type="match status" value="1"/>
</dbReference>